<evidence type="ECO:0000313" key="18">
    <source>
        <dbReference type="EMBL" id="PIK51716.1"/>
    </source>
</evidence>
<dbReference type="OrthoDB" id="294730at2759"/>
<dbReference type="GO" id="GO:0046872">
    <property type="term" value="F:metal ion binding"/>
    <property type="evidence" value="ECO:0007669"/>
    <property type="project" value="UniProtKB-KW"/>
</dbReference>
<evidence type="ECO:0000256" key="14">
    <source>
        <dbReference type="ARBA" id="ARBA00038442"/>
    </source>
</evidence>
<dbReference type="PANTHER" id="PTHR22950:SF244">
    <property type="entry name" value="NEUTRAL AMINO ACID TRANSPORTER 9"/>
    <property type="match status" value="1"/>
</dbReference>
<reference evidence="18 19" key="1">
    <citation type="journal article" date="2017" name="PLoS Biol.">
        <title>The sea cucumber genome provides insights into morphological evolution and visceral regeneration.</title>
        <authorList>
            <person name="Zhang X."/>
            <person name="Sun L."/>
            <person name="Yuan J."/>
            <person name="Sun Y."/>
            <person name="Gao Y."/>
            <person name="Zhang L."/>
            <person name="Li S."/>
            <person name="Dai H."/>
            <person name="Hamel J.F."/>
            <person name="Liu C."/>
            <person name="Yu Y."/>
            <person name="Liu S."/>
            <person name="Lin W."/>
            <person name="Guo K."/>
            <person name="Jin S."/>
            <person name="Xu P."/>
            <person name="Storey K.B."/>
            <person name="Huan P."/>
            <person name="Zhang T."/>
            <person name="Zhou Y."/>
            <person name="Zhang J."/>
            <person name="Lin C."/>
            <person name="Li X."/>
            <person name="Xing L."/>
            <person name="Huo D."/>
            <person name="Sun M."/>
            <person name="Wang L."/>
            <person name="Mercier A."/>
            <person name="Li F."/>
            <person name="Yang H."/>
            <person name="Xiang J."/>
        </authorList>
    </citation>
    <scope>NUCLEOTIDE SEQUENCE [LARGE SCALE GENOMIC DNA]</scope>
    <source>
        <strain evidence="18">Shaxun</strain>
        <tissue evidence="18">Muscle</tissue>
    </source>
</reference>
<evidence type="ECO:0000256" key="8">
    <source>
        <dbReference type="ARBA" id="ARBA00022989"/>
    </source>
</evidence>
<dbReference type="Proteomes" id="UP000230750">
    <property type="component" value="Unassembled WGS sequence"/>
</dbReference>
<evidence type="ECO:0000256" key="12">
    <source>
        <dbReference type="ARBA" id="ARBA00023180"/>
    </source>
</evidence>
<keyword evidence="19" id="KW-1185">Reference proteome</keyword>
<feature type="region of interest" description="Disordered" evidence="15">
    <location>
        <begin position="1"/>
        <end position="26"/>
    </location>
</feature>
<dbReference type="Pfam" id="PF01490">
    <property type="entry name" value="Aa_trans"/>
    <property type="match status" value="1"/>
</dbReference>
<keyword evidence="5" id="KW-0479">Metal-binding</keyword>
<feature type="transmembrane region" description="Helical" evidence="16">
    <location>
        <begin position="362"/>
        <end position="384"/>
    </location>
</feature>
<keyword evidence="4 16" id="KW-0812">Transmembrane</keyword>
<gene>
    <name evidence="18" type="ORF">BSL78_11389</name>
</gene>
<organism evidence="18 19">
    <name type="scientific">Stichopus japonicus</name>
    <name type="common">Sea cucumber</name>
    <dbReference type="NCBI Taxonomy" id="307972"/>
    <lineage>
        <taxon>Eukaryota</taxon>
        <taxon>Metazoa</taxon>
        <taxon>Echinodermata</taxon>
        <taxon>Eleutherozoa</taxon>
        <taxon>Echinozoa</taxon>
        <taxon>Holothuroidea</taxon>
        <taxon>Aspidochirotacea</taxon>
        <taxon>Aspidochirotida</taxon>
        <taxon>Stichopodidae</taxon>
        <taxon>Apostichopus</taxon>
    </lineage>
</organism>
<feature type="transmembrane region" description="Helical" evidence="16">
    <location>
        <begin position="448"/>
        <end position="465"/>
    </location>
</feature>
<keyword evidence="13" id="KW-0458">Lysosome</keyword>
<feature type="transmembrane region" description="Helical" evidence="16">
    <location>
        <begin position="128"/>
        <end position="146"/>
    </location>
</feature>
<evidence type="ECO:0000259" key="17">
    <source>
        <dbReference type="Pfam" id="PF01490"/>
    </source>
</evidence>
<feature type="transmembrane region" description="Helical" evidence="16">
    <location>
        <begin position="178"/>
        <end position="198"/>
    </location>
</feature>
<dbReference type="GO" id="GO:0031902">
    <property type="term" value="C:late endosome membrane"/>
    <property type="evidence" value="ECO:0007669"/>
    <property type="project" value="UniProtKB-SubCell"/>
</dbReference>
<evidence type="ECO:0000256" key="10">
    <source>
        <dbReference type="ARBA" id="ARBA00023136"/>
    </source>
</evidence>
<feature type="transmembrane region" description="Helical" evidence="16">
    <location>
        <begin position="321"/>
        <end position="341"/>
    </location>
</feature>
<evidence type="ECO:0000256" key="7">
    <source>
        <dbReference type="ARBA" id="ARBA00022970"/>
    </source>
</evidence>
<evidence type="ECO:0000256" key="15">
    <source>
        <dbReference type="SAM" id="MobiDB-lite"/>
    </source>
</evidence>
<evidence type="ECO:0000256" key="3">
    <source>
        <dbReference type="ARBA" id="ARBA00022448"/>
    </source>
</evidence>
<dbReference type="EMBL" id="MRZV01000359">
    <property type="protein sequence ID" value="PIK51716.1"/>
    <property type="molecule type" value="Genomic_DNA"/>
</dbReference>
<feature type="transmembrane region" description="Helical" evidence="16">
    <location>
        <begin position="100"/>
        <end position="122"/>
    </location>
</feature>
<feature type="transmembrane region" description="Helical" evidence="16">
    <location>
        <begin position="254"/>
        <end position="273"/>
    </location>
</feature>
<evidence type="ECO:0000256" key="13">
    <source>
        <dbReference type="ARBA" id="ARBA00023228"/>
    </source>
</evidence>
<keyword evidence="11" id="KW-1015">Disulfide bond</keyword>
<evidence type="ECO:0000256" key="1">
    <source>
        <dbReference type="ARBA" id="ARBA00004107"/>
    </source>
</evidence>
<sequence>MDQGKEEDQSENGTGQNSKRRKPFHYSSIPTYIQDEGRVQTPIETHTAANYSRYRYYSKLGHHQDSTLAIPDHVLPSYIFTVNVPFQSAIRDSEGKQNSLVTIFSIWNTMMGTSLLSIPWAIHQAGLAMGLFLLVAMAGITLYTCYRVVQSISKEAGSAGMMEFSDVCRSYLGRWGEIISIIFSLIALFGAMIVYWVLMSNFLFSTVSFIRGEIDDTMEDHNGTSVRCDSPMSFVVLFFTESSVNATSDVFDKVWSKTHTVPFFLLLFIAPLINFKSPTFFTKFNALGTLSVAFLLIFITIKASEWGINIDFANQDAVSYVSLFDVHFPALSGILALGYFIHNCIASIIRNQRNQQNNARDLTIAYILVAVTYTFVGLLFYITFPEKKDCIKDNLLDNFYPSDILSFAARLFLLFQMITLFPLILYIIRVQVMDPIFKSAYPSVKHVFVLNALLLSICVVFAIFLPKIGVIIRFSGAFCGLAYIFTLPCLVYMIDLHRQVLTVLRLQCAMFAILSASIRVKICKQGPPDLPILIITPLRSSVLITKFLCLAMNHVQLSGILIKDPKPNSLA</sequence>
<keyword evidence="8 16" id="KW-1133">Transmembrane helix</keyword>
<evidence type="ECO:0000256" key="6">
    <source>
        <dbReference type="ARBA" id="ARBA00022753"/>
    </source>
</evidence>
<evidence type="ECO:0000256" key="11">
    <source>
        <dbReference type="ARBA" id="ARBA00023157"/>
    </source>
</evidence>
<keyword evidence="9" id="KW-0915">Sodium</keyword>
<dbReference type="GO" id="GO:0015179">
    <property type="term" value="F:L-amino acid transmembrane transporter activity"/>
    <property type="evidence" value="ECO:0007669"/>
    <property type="project" value="TreeGrafter"/>
</dbReference>
<dbReference type="STRING" id="307972.A0A2G8KUM6"/>
<comment type="subcellular location">
    <subcellularLocation>
        <location evidence="1">Late endosome membrane</location>
        <topology evidence="1">Multi-pass membrane protein</topology>
    </subcellularLocation>
    <subcellularLocation>
        <location evidence="2">Lysosome membrane</location>
        <topology evidence="2">Multi-pass membrane protein</topology>
    </subcellularLocation>
</comment>
<evidence type="ECO:0000256" key="5">
    <source>
        <dbReference type="ARBA" id="ARBA00022723"/>
    </source>
</evidence>
<accession>A0A2G8KUM6</accession>
<dbReference type="GO" id="GO:0005765">
    <property type="term" value="C:lysosomal membrane"/>
    <property type="evidence" value="ECO:0007669"/>
    <property type="project" value="UniProtKB-SubCell"/>
</dbReference>
<evidence type="ECO:0000313" key="19">
    <source>
        <dbReference type="Proteomes" id="UP000230750"/>
    </source>
</evidence>
<evidence type="ECO:0000256" key="2">
    <source>
        <dbReference type="ARBA" id="ARBA00004155"/>
    </source>
</evidence>
<feature type="transmembrane region" description="Helical" evidence="16">
    <location>
        <begin position="471"/>
        <end position="493"/>
    </location>
</feature>
<keyword evidence="6" id="KW-0967">Endosome</keyword>
<dbReference type="InterPro" id="IPR013057">
    <property type="entry name" value="AA_transpt_TM"/>
</dbReference>
<feature type="domain" description="Amino acid transporter transmembrane" evidence="17">
    <location>
        <begin position="102"/>
        <end position="503"/>
    </location>
</feature>
<comment type="similarity">
    <text evidence="14">Belongs to the amino acid/polyamine transporter 2 family. SLC38A9 subfamily.</text>
</comment>
<keyword evidence="10 16" id="KW-0472">Membrane</keyword>
<comment type="caution">
    <text evidence="18">The sequence shown here is derived from an EMBL/GenBank/DDBJ whole genome shotgun (WGS) entry which is preliminary data.</text>
</comment>
<dbReference type="AlphaFoldDB" id="A0A2G8KUM6"/>
<protein>
    <submittedName>
        <fullName evidence="18">Putative sodium-coupled neutral amino acid transporter 9 isoform X2</fullName>
    </submittedName>
</protein>
<feature type="transmembrane region" description="Helical" evidence="16">
    <location>
        <begin position="280"/>
        <end position="301"/>
    </location>
</feature>
<feature type="transmembrane region" description="Helical" evidence="16">
    <location>
        <begin position="404"/>
        <end position="428"/>
    </location>
</feature>
<proteinExistence type="inferred from homology"/>
<dbReference type="PANTHER" id="PTHR22950">
    <property type="entry name" value="AMINO ACID TRANSPORTER"/>
    <property type="match status" value="1"/>
</dbReference>
<evidence type="ECO:0000256" key="4">
    <source>
        <dbReference type="ARBA" id="ARBA00022692"/>
    </source>
</evidence>
<name>A0A2G8KUM6_STIJA</name>
<keyword evidence="7" id="KW-0029">Amino-acid transport</keyword>
<keyword evidence="12" id="KW-0325">Glycoprotein</keyword>
<keyword evidence="3" id="KW-0813">Transport</keyword>
<evidence type="ECO:0000256" key="9">
    <source>
        <dbReference type="ARBA" id="ARBA00023053"/>
    </source>
</evidence>
<evidence type="ECO:0000256" key="16">
    <source>
        <dbReference type="SAM" id="Phobius"/>
    </source>
</evidence>